<proteinExistence type="predicted"/>
<dbReference type="AlphaFoldDB" id="A0A7R8CR94"/>
<protein>
    <submittedName>
        <fullName evidence="1">(salmon louse) hypothetical protein</fullName>
    </submittedName>
</protein>
<sequence length="131" mass="15029">MHSEQESTTLAFCIKNLFVGKVGKMKEGMDIIVLNQLTLSRSCGLNHRQFISVLADMDTEFGEILYNTKVRCLSRGNVLKHFFAFRKEIAEFIKMKNKEIPLLTDSTFLCDLTFLIDIADQLNAFKLETSR</sequence>
<dbReference type="EMBL" id="HG994581">
    <property type="protein sequence ID" value="CAF2866068.1"/>
    <property type="molecule type" value="Genomic_DNA"/>
</dbReference>
<evidence type="ECO:0000313" key="2">
    <source>
        <dbReference type="Proteomes" id="UP000675881"/>
    </source>
</evidence>
<evidence type="ECO:0000313" key="1">
    <source>
        <dbReference type="EMBL" id="CAF2866068.1"/>
    </source>
</evidence>
<dbReference type="PANTHER" id="PTHR45913:SF5">
    <property type="entry name" value="GENERAL TRANSCRIPTION FACTOR II-I REPEAT DOMAIN-CONTAINING PROTEIN 2A-LIKE PROTEIN"/>
    <property type="match status" value="1"/>
</dbReference>
<keyword evidence="2" id="KW-1185">Reference proteome</keyword>
<organism evidence="1 2">
    <name type="scientific">Lepeophtheirus salmonis</name>
    <name type="common">Salmon louse</name>
    <name type="synonym">Caligus salmonis</name>
    <dbReference type="NCBI Taxonomy" id="72036"/>
    <lineage>
        <taxon>Eukaryota</taxon>
        <taxon>Metazoa</taxon>
        <taxon>Ecdysozoa</taxon>
        <taxon>Arthropoda</taxon>
        <taxon>Crustacea</taxon>
        <taxon>Multicrustacea</taxon>
        <taxon>Hexanauplia</taxon>
        <taxon>Copepoda</taxon>
        <taxon>Siphonostomatoida</taxon>
        <taxon>Caligidae</taxon>
        <taxon>Lepeophtheirus</taxon>
    </lineage>
</organism>
<accession>A0A7R8CR94</accession>
<gene>
    <name evidence="1" type="ORF">LSAA_6704</name>
</gene>
<reference evidence="1" key="1">
    <citation type="submission" date="2021-02" db="EMBL/GenBank/DDBJ databases">
        <authorList>
            <person name="Bekaert M."/>
        </authorList>
    </citation>
    <scope>NUCLEOTIDE SEQUENCE</scope>
    <source>
        <strain evidence="1">IoA-00</strain>
    </source>
</reference>
<dbReference type="Proteomes" id="UP000675881">
    <property type="component" value="Chromosome 2"/>
</dbReference>
<dbReference type="PANTHER" id="PTHR45913">
    <property type="entry name" value="EPM2A-INTERACTING PROTEIN 1"/>
    <property type="match status" value="1"/>
</dbReference>
<name>A0A7R8CR94_LEPSM</name>